<keyword evidence="2" id="KW-1185">Reference proteome</keyword>
<dbReference type="EMBL" id="KV745240">
    <property type="protein sequence ID" value="OCK76131.1"/>
    <property type="molecule type" value="Genomic_DNA"/>
</dbReference>
<reference evidence="1 2" key="1">
    <citation type="journal article" date="2016" name="Nat. Commun.">
        <title>Ectomycorrhizal ecology is imprinted in the genome of the dominant symbiotic fungus Cenococcum geophilum.</title>
        <authorList>
            <consortium name="DOE Joint Genome Institute"/>
            <person name="Peter M."/>
            <person name="Kohler A."/>
            <person name="Ohm R.A."/>
            <person name="Kuo A."/>
            <person name="Krutzmann J."/>
            <person name="Morin E."/>
            <person name="Arend M."/>
            <person name="Barry K.W."/>
            <person name="Binder M."/>
            <person name="Choi C."/>
            <person name="Clum A."/>
            <person name="Copeland A."/>
            <person name="Grisel N."/>
            <person name="Haridas S."/>
            <person name="Kipfer T."/>
            <person name="LaButti K."/>
            <person name="Lindquist E."/>
            <person name="Lipzen A."/>
            <person name="Maire R."/>
            <person name="Meier B."/>
            <person name="Mihaltcheva S."/>
            <person name="Molinier V."/>
            <person name="Murat C."/>
            <person name="Poggeler S."/>
            <person name="Quandt C.A."/>
            <person name="Sperisen C."/>
            <person name="Tritt A."/>
            <person name="Tisserant E."/>
            <person name="Crous P.W."/>
            <person name="Henrissat B."/>
            <person name="Nehls U."/>
            <person name="Egli S."/>
            <person name="Spatafora J.W."/>
            <person name="Grigoriev I.V."/>
            <person name="Martin F.M."/>
        </authorList>
    </citation>
    <scope>NUCLEOTIDE SEQUENCE [LARGE SCALE GENOMIC DNA]</scope>
    <source>
        <strain evidence="1 2">CBS 459.81</strain>
    </source>
</reference>
<organism evidence="1 2">
    <name type="scientific">Lepidopterella palustris CBS 459.81</name>
    <dbReference type="NCBI Taxonomy" id="1314670"/>
    <lineage>
        <taxon>Eukaryota</taxon>
        <taxon>Fungi</taxon>
        <taxon>Dikarya</taxon>
        <taxon>Ascomycota</taxon>
        <taxon>Pezizomycotina</taxon>
        <taxon>Dothideomycetes</taxon>
        <taxon>Pleosporomycetidae</taxon>
        <taxon>Mytilinidiales</taxon>
        <taxon>Argynnaceae</taxon>
        <taxon>Lepidopterella</taxon>
    </lineage>
</organism>
<name>A0A8E2E2G4_9PEZI</name>
<protein>
    <submittedName>
        <fullName evidence="1">Uncharacterized protein</fullName>
    </submittedName>
</protein>
<evidence type="ECO:0000313" key="2">
    <source>
        <dbReference type="Proteomes" id="UP000250266"/>
    </source>
</evidence>
<dbReference type="Proteomes" id="UP000250266">
    <property type="component" value="Unassembled WGS sequence"/>
</dbReference>
<dbReference type="AlphaFoldDB" id="A0A8E2E2G4"/>
<dbReference type="OrthoDB" id="3473305at2759"/>
<gene>
    <name evidence="1" type="ORF">K432DRAFT_463999</name>
</gene>
<accession>A0A8E2E2G4</accession>
<sequence length="99" mass="11358">MILDVKDAACFGHFHMDVLMRMRKSRELDLLVLEEVISWNRGRRYVDGLIGDFEQARNKDSGWECPRVRVLDRNTGKELSVISGGAAPLEWIEDGKNQP</sequence>
<proteinExistence type="predicted"/>
<evidence type="ECO:0000313" key="1">
    <source>
        <dbReference type="EMBL" id="OCK76131.1"/>
    </source>
</evidence>